<evidence type="ECO:0000313" key="2">
    <source>
        <dbReference type="EMBL" id="ELY33471.1"/>
    </source>
</evidence>
<accession>A0A384LQC7</accession>
<dbReference type="Proteomes" id="UP000011532">
    <property type="component" value="Unassembled WGS sequence"/>
</dbReference>
<proteinExistence type="predicted"/>
<dbReference type="RefSeq" id="WP_004042134.1">
    <property type="nucleotide sequence ID" value="NC_013967.1"/>
</dbReference>
<dbReference type="EMBL" id="AOHU01000041">
    <property type="protein sequence ID" value="ELY33471.1"/>
    <property type="molecule type" value="Genomic_DNA"/>
</dbReference>
<feature type="region of interest" description="Disordered" evidence="1">
    <location>
        <begin position="1"/>
        <end position="79"/>
    </location>
</feature>
<feature type="compositionally biased region" description="Basic and acidic residues" evidence="1">
    <location>
        <begin position="51"/>
        <end position="68"/>
    </location>
</feature>
<organism evidence="2 3">
    <name type="scientific">Haloferax volcanii (strain ATCC 29605 / DSM 3757 / JCM 8879 / NBRC 14742 / NCIMB 2012 / VKM B-1768 / DS2)</name>
    <name type="common">Halobacterium volcanii</name>
    <dbReference type="NCBI Taxonomy" id="309800"/>
    <lineage>
        <taxon>Archaea</taxon>
        <taxon>Methanobacteriati</taxon>
        <taxon>Methanobacteriota</taxon>
        <taxon>Stenosarchaea group</taxon>
        <taxon>Halobacteria</taxon>
        <taxon>Halobacteriales</taxon>
        <taxon>Haloferacaceae</taxon>
        <taxon>Haloferax</taxon>
    </lineage>
</organism>
<comment type="caution">
    <text evidence="2">The sequence shown here is derived from an EMBL/GenBank/DDBJ whole genome shotgun (WGS) entry which is preliminary data.</text>
</comment>
<reference evidence="3" key="1">
    <citation type="submission" date="2012-11" db="EMBL/GenBank/DDBJ databases">
        <authorList>
            <person name="Becker E.A."/>
            <person name="Seitzer P."/>
            <person name="Tritt A."/>
            <person name="Larsen D."/>
            <person name="Yao A."/>
            <person name="Wu D."/>
            <person name="Darling A."/>
            <person name="Eisen J.A."/>
            <person name="Facciotti M.T."/>
        </authorList>
    </citation>
    <scope>NUCLEOTIDE SEQUENCE [LARGE SCALE GENOMIC DNA]</scope>
    <source>
        <strain evidence="3">ATCC 29605 / DSM 3757 / JCM 8879 / NBRC 14742 / NCIMB 2012 / VKM B-1768 / DS2</strain>
    </source>
</reference>
<protein>
    <submittedName>
        <fullName evidence="2">Uncharacterized protein</fullName>
    </submittedName>
</protein>
<dbReference type="AlphaFoldDB" id="A0A384LQC7"/>
<dbReference type="OrthoDB" id="253349at2157"/>
<name>A0A384LQC7_HALVD</name>
<reference evidence="2 3" key="2">
    <citation type="journal article" date="2014" name="PLoS Genet.">
        <title>Phylogenetically driven sequencing of extremely halophilic archaea reveals strategies for static and dynamic osmo-response.</title>
        <authorList>
            <person name="Becker E.A."/>
            <person name="Seitzer P.M."/>
            <person name="Tritt A."/>
            <person name="Larsen D."/>
            <person name="Krusor M."/>
            <person name="Yao A.I."/>
            <person name="Wu D."/>
            <person name="Madern D."/>
            <person name="Eisen J.A."/>
            <person name="Darling A.E."/>
            <person name="Facciotti M.T."/>
        </authorList>
    </citation>
    <scope>NUCLEOTIDE SEQUENCE [LARGE SCALE GENOMIC DNA]</scope>
    <source>
        <strain evidence="3">ATCC 29605 / DSM 3757 / JCM 8879 / NBRC 14742 / NCIMB 2012 / VKM B-1768 / DS2</strain>
    </source>
</reference>
<evidence type="ECO:0000313" key="3">
    <source>
        <dbReference type="Proteomes" id="UP000011532"/>
    </source>
</evidence>
<gene>
    <name evidence="2" type="ORF">C498_06503</name>
</gene>
<sequence length="79" mass="8947">MSTHATPTYEPTLRTDRERSAERETTTPDRAAPVDPADSASGVARCQRQFESTRTERIHNLVDRENRSMPRMNRASASD</sequence>
<evidence type="ECO:0000256" key="1">
    <source>
        <dbReference type="SAM" id="MobiDB-lite"/>
    </source>
</evidence>
<dbReference type="GeneID" id="8924969"/>
<feature type="compositionally biased region" description="Basic and acidic residues" evidence="1">
    <location>
        <begin position="13"/>
        <end position="27"/>
    </location>
</feature>